<dbReference type="FunFam" id="3.30.200.20:FF:000489">
    <property type="entry name" value="Inactive receptor-like serine/threonine-protein kinase"/>
    <property type="match status" value="1"/>
</dbReference>
<keyword evidence="3" id="KW-0732">Signal</keyword>
<dbReference type="InterPro" id="IPR000719">
    <property type="entry name" value="Prot_kinase_dom"/>
</dbReference>
<dbReference type="Gene3D" id="3.80.10.10">
    <property type="entry name" value="Ribonuclease Inhibitor"/>
    <property type="match status" value="1"/>
</dbReference>
<dbReference type="Pfam" id="PF08263">
    <property type="entry name" value="LRRNT_2"/>
    <property type="match status" value="1"/>
</dbReference>
<evidence type="ECO:0000256" key="8">
    <source>
        <dbReference type="SAM" id="MobiDB-lite"/>
    </source>
</evidence>
<dbReference type="FunFam" id="3.80.10.10:FF:000129">
    <property type="entry name" value="Leucine-rich repeat receptor-like kinase"/>
    <property type="match status" value="1"/>
</dbReference>
<evidence type="ECO:0000256" key="3">
    <source>
        <dbReference type="ARBA" id="ARBA00022729"/>
    </source>
</evidence>
<dbReference type="SUPFAM" id="SSF52058">
    <property type="entry name" value="L domain-like"/>
    <property type="match status" value="1"/>
</dbReference>
<dbReference type="AlphaFoldDB" id="A0AA41S866"/>
<evidence type="ECO:0000256" key="4">
    <source>
        <dbReference type="ARBA" id="ARBA00022737"/>
    </source>
</evidence>
<evidence type="ECO:0000256" key="5">
    <source>
        <dbReference type="ARBA" id="ARBA00022989"/>
    </source>
</evidence>
<keyword evidence="6" id="KW-0472">Membrane</keyword>
<evidence type="ECO:0000256" key="6">
    <source>
        <dbReference type="ARBA" id="ARBA00023136"/>
    </source>
</evidence>
<comment type="caution">
    <text evidence="10">The sequence shown here is derived from an EMBL/GenBank/DDBJ whole genome shotgun (WGS) entry which is preliminary data.</text>
</comment>
<dbReference type="PROSITE" id="PS50011">
    <property type="entry name" value="PROTEIN_KINASE_DOM"/>
    <property type="match status" value="1"/>
</dbReference>
<feature type="compositionally biased region" description="Pro residues" evidence="8">
    <location>
        <begin position="249"/>
        <end position="261"/>
    </location>
</feature>
<proteinExistence type="predicted"/>
<dbReference type="GO" id="GO:0012505">
    <property type="term" value="C:endomembrane system"/>
    <property type="evidence" value="ECO:0007669"/>
    <property type="project" value="UniProtKB-SubCell"/>
</dbReference>
<dbReference type="Pfam" id="PF07714">
    <property type="entry name" value="PK_Tyr_Ser-Thr"/>
    <property type="match status" value="1"/>
</dbReference>
<sequence length="661" mass="73234">MVKLQRSSEMEEQVLQVFWRWRRKGFISLVLVMLVVSCVDSCSCLNDEGISLLRFRERVGRDPFGVLLDWKFSDGLENPCAWFGVKCSNHGKVISLDLKDLLLEGTLAPEIRDLVYMKSIILRNNSFSGIIPMEIGQLKELKVLDLGCNNFSGRLPSNLGDNLSLVILLVDNNKNLGRVEGNQQSSLWQGSYSIGRAITWSIARAGEVARRSLTQAVNSALHSPATEALKRISGKRTDLSVSPDLSPTSQPPAPSPSPAPAPSAHIRSFFPPIDHSTFLAAPPPIYPKIPSSPGIPSKGDHSKNAYHWPISVAVGASFLSVAAIVFFLCRSKKVVSVKPWVTGLSGQLQKAFVTGVPKLKRSELETACEDFSNIVGSSSDGTMYKGTLSSGVEIAVTSTTVTSAKEWSKHFEGQFRKKIDVLSKVNHKNFVNLLGFCEEEEPFTRMMVFEYAPNGTLFEHLHIKEAEHLDWGVRLRIAMGIAYCLEYMHQLTPPVIVKNLQSTSIYLTEDYAAKISDLGFWSEATAVKMGSSERESSLTPSVDPESNIYSFGIILLEMVTGGLPYSVNDGQLLEWASDYLRKTRPVKDMVDSTLKHFHEEKLEKLCEVIRSCINPDPKERPTIKDVTAQLREITAMTPDGATPKLSPLWWAELEIISTEAT</sequence>
<keyword evidence="4" id="KW-0677">Repeat</keyword>
<dbReference type="EMBL" id="JAJJMA010111395">
    <property type="protein sequence ID" value="MCL7031364.1"/>
    <property type="molecule type" value="Genomic_DNA"/>
</dbReference>
<dbReference type="PANTHER" id="PTHR46084:SF14">
    <property type="entry name" value="PROTEIN KINASE DOMAIN-CONTAINING PROTEIN"/>
    <property type="match status" value="1"/>
</dbReference>
<dbReference type="GO" id="GO:0004672">
    <property type="term" value="F:protein kinase activity"/>
    <property type="evidence" value="ECO:0007669"/>
    <property type="project" value="InterPro"/>
</dbReference>
<reference evidence="10" key="1">
    <citation type="submission" date="2022-03" db="EMBL/GenBank/DDBJ databases">
        <title>A functionally conserved STORR gene fusion in Papaver species that diverged 16.8 million years ago.</title>
        <authorList>
            <person name="Catania T."/>
        </authorList>
    </citation>
    <scope>NUCLEOTIDE SEQUENCE</scope>
    <source>
        <strain evidence="10">S-191538</strain>
    </source>
</reference>
<gene>
    <name evidence="10" type="ORF">MKW94_027535</name>
</gene>
<dbReference type="PANTHER" id="PTHR46084">
    <property type="entry name" value="PROTEIN MALE DISCOVERER 2"/>
    <property type="match status" value="1"/>
</dbReference>
<accession>A0AA41S866</accession>
<keyword evidence="1" id="KW-0433">Leucine-rich repeat</keyword>
<dbReference type="Proteomes" id="UP001177140">
    <property type="component" value="Unassembled WGS sequence"/>
</dbReference>
<keyword evidence="5" id="KW-1133">Transmembrane helix</keyword>
<comment type="subcellular location">
    <subcellularLocation>
        <location evidence="7">Endomembrane system</location>
        <topology evidence="7">Single-pass type I membrane protein</topology>
    </subcellularLocation>
</comment>
<organism evidence="10 11">
    <name type="scientific">Papaver nudicaule</name>
    <name type="common">Iceland poppy</name>
    <dbReference type="NCBI Taxonomy" id="74823"/>
    <lineage>
        <taxon>Eukaryota</taxon>
        <taxon>Viridiplantae</taxon>
        <taxon>Streptophyta</taxon>
        <taxon>Embryophyta</taxon>
        <taxon>Tracheophyta</taxon>
        <taxon>Spermatophyta</taxon>
        <taxon>Magnoliopsida</taxon>
        <taxon>Ranunculales</taxon>
        <taxon>Papaveraceae</taxon>
        <taxon>Papaveroideae</taxon>
        <taxon>Papaver</taxon>
    </lineage>
</organism>
<evidence type="ECO:0000313" key="11">
    <source>
        <dbReference type="Proteomes" id="UP001177140"/>
    </source>
</evidence>
<dbReference type="InterPro" id="IPR013210">
    <property type="entry name" value="LRR_N_plant-typ"/>
</dbReference>
<evidence type="ECO:0000256" key="7">
    <source>
        <dbReference type="ARBA" id="ARBA00046288"/>
    </source>
</evidence>
<keyword evidence="11" id="KW-1185">Reference proteome</keyword>
<feature type="domain" description="Protein kinase" evidence="9">
    <location>
        <begin position="369"/>
        <end position="634"/>
    </location>
</feature>
<protein>
    <recommendedName>
        <fullName evidence="9">Protein kinase domain-containing protein</fullName>
    </recommendedName>
</protein>
<evidence type="ECO:0000256" key="2">
    <source>
        <dbReference type="ARBA" id="ARBA00022692"/>
    </source>
</evidence>
<dbReference type="GO" id="GO:0005524">
    <property type="term" value="F:ATP binding"/>
    <property type="evidence" value="ECO:0007669"/>
    <property type="project" value="InterPro"/>
</dbReference>
<keyword evidence="2" id="KW-0812">Transmembrane</keyword>
<dbReference type="SUPFAM" id="SSF56112">
    <property type="entry name" value="Protein kinase-like (PK-like)"/>
    <property type="match status" value="1"/>
</dbReference>
<feature type="region of interest" description="Disordered" evidence="8">
    <location>
        <begin position="232"/>
        <end position="266"/>
    </location>
</feature>
<dbReference type="InterPro" id="IPR032675">
    <property type="entry name" value="LRR_dom_sf"/>
</dbReference>
<evidence type="ECO:0000256" key="1">
    <source>
        <dbReference type="ARBA" id="ARBA00022614"/>
    </source>
</evidence>
<dbReference type="Gene3D" id="3.30.200.20">
    <property type="entry name" value="Phosphorylase Kinase, domain 1"/>
    <property type="match status" value="1"/>
</dbReference>
<dbReference type="Gene3D" id="1.10.510.10">
    <property type="entry name" value="Transferase(Phosphotransferase) domain 1"/>
    <property type="match status" value="1"/>
</dbReference>
<evidence type="ECO:0000313" key="10">
    <source>
        <dbReference type="EMBL" id="MCL7031364.1"/>
    </source>
</evidence>
<dbReference type="InterPro" id="IPR011009">
    <property type="entry name" value="Kinase-like_dom_sf"/>
</dbReference>
<dbReference type="InterPro" id="IPR001245">
    <property type="entry name" value="Ser-Thr/Tyr_kinase_cat_dom"/>
</dbReference>
<name>A0AA41S866_PAPNU</name>
<evidence type="ECO:0000259" key="9">
    <source>
        <dbReference type="PROSITE" id="PS50011"/>
    </source>
</evidence>